<dbReference type="PANTHER" id="PTHR45691:SF6">
    <property type="entry name" value="PROTEIN DIAPHANOUS"/>
    <property type="match status" value="1"/>
</dbReference>
<feature type="compositionally biased region" description="Polar residues" evidence="2">
    <location>
        <begin position="428"/>
        <end position="437"/>
    </location>
</feature>
<feature type="region of interest" description="Disordered" evidence="2">
    <location>
        <begin position="463"/>
        <end position="765"/>
    </location>
</feature>
<dbReference type="GO" id="GO:0030041">
    <property type="term" value="P:actin filament polymerization"/>
    <property type="evidence" value="ECO:0007669"/>
    <property type="project" value="TreeGrafter"/>
</dbReference>
<feature type="region of interest" description="Disordered" evidence="2">
    <location>
        <begin position="415"/>
        <end position="450"/>
    </location>
</feature>
<accession>A0A7R8ZKL5</accession>
<feature type="region of interest" description="Disordered" evidence="2">
    <location>
        <begin position="141"/>
        <end position="162"/>
    </location>
</feature>
<reference evidence="3" key="1">
    <citation type="submission" date="2020-11" db="EMBL/GenBank/DDBJ databases">
        <authorList>
            <person name="Tran Van P."/>
        </authorList>
    </citation>
    <scope>NUCLEOTIDE SEQUENCE</scope>
</reference>
<dbReference type="InterPro" id="IPR051412">
    <property type="entry name" value="Formin_Homology_Diaphanous_sf"/>
</dbReference>
<evidence type="ECO:0000256" key="2">
    <source>
        <dbReference type="SAM" id="MobiDB-lite"/>
    </source>
</evidence>
<dbReference type="OrthoDB" id="10069473at2759"/>
<evidence type="ECO:0000256" key="1">
    <source>
        <dbReference type="SAM" id="Coils"/>
    </source>
</evidence>
<dbReference type="InterPro" id="IPR008942">
    <property type="entry name" value="ENTH_VHS"/>
</dbReference>
<dbReference type="Gene3D" id="1.25.40.90">
    <property type="match status" value="1"/>
</dbReference>
<protein>
    <submittedName>
        <fullName evidence="3">Uncharacterized protein</fullName>
    </submittedName>
</protein>
<feature type="compositionally biased region" description="Polar residues" evidence="2">
    <location>
        <begin position="658"/>
        <end position="672"/>
    </location>
</feature>
<feature type="compositionally biased region" description="Pro residues" evidence="2">
    <location>
        <begin position="594"/>
        <end position="603"/>
    </location>
</feature>
<dbReference type="CDD" id="cd16981">
    <property type="entry name" value="CID_RPRD_like"/>
    <property type="match status" value="1"/>
</dbReference>
<feature type="compositionally biased region" description="Pro residues" evidence="2">
    <location>
        <begin position="554"/>
        <end position="565"/>
    </location>
</feature>
<feature type="compositionally biased region" description="Low complexity" evidence="2">
    <location>
        <begin position="673"/>
        <end position="691"/>
    </location>
</feature>
<sequence length="765" mass="85018">MSEGSHPVGGIHPPTLEKRLLRMHNTPDSINGMATWCLQKRPYAAEVIQVWLNTFKKATSINKLTLFYLANDVIQTSTHKHITDFHDMWKEALLQAVPYVRGETETKKKIERVFKIWMERRIYSKHFVERLLSSLQKPAPTVPPAASVMKKPPVAPTSSKEKGMEKEMAARVANFQPSEFADQLRRVDHAEKTVSRAEAQLETLSALNDPQYNVSPEEFRSKFKDRASTEKTLRELDKIVEVMKTVIEIMKEDFTAREDLLNTTETAVHHYKVQEKEAKTVAAAYESYLEKVGKQRTKVNELCLTLPSPPPSPHVDAPSPSPDDDMDLDLDSIQTVAAPAQPMGLSFMHGAAVGQMLGNLDFSKFASQVEDIPLPTTSISMPNGGAQQPRTPVMLAPPPPPPLTTIPQVVPPPPPPLGNLQQWGRAPNTWQQASSTKPHLPPPPLPPAIPQIKSIVNEWNDWENPSQWEPERSDEKESEQWESEDGQSSNSNHLISLTDGASTARNLPQADIQAHEKPTSDVGYQNFDSYERGSIMYNPALPSGSDVSLEQAINPPPPPPPPPVRRSPLEWENRKQAVQKQNASEEKPVLEAPVPVPPPPPPPHTDEEQYKQTQPDRAFYSSHSPPGPQQDCNASNPSPPSLRFPFPGDPRAVHPPSHSISSWGVNRPSQPNRGFQGSPPRGPRGPNSFRFLEPRDVSPRARGPRFDPRGGRGSGQWMSRSPMFQGQDGRPFRGPRRGLMAGPRVAPPRGGNFRFAGLRSGDNAW</sequence>
<name>A0A7R8ZKL5_9CRUS</name>
<keyword evidence="1" id="KW-0175">Coiled coil</keyword>
<dbReference type="SMART" id="SM00582">
    <property type="entry name" value="RPR"/>
    <property type="match status" value="1"/>
</dbReference>
<dbReference type="InterPro" id="IPR006569">
    <property type="entry name" value="CID_dom"/>
</dbReference>
<organism evidence="3">
    <name type="scientific">Cyprideis torosa</name>
    <dbReference type="NCBI Taxonomy" id="163714"/>
    <lineage>
        <taxon>Eukaryota</taxon>
        <taxon>Metazoa</taxon>
        <taxon>Ecdysozoa</taxon>
        <taxon>Arthropoda</taxon>
        <taxon>Crustacea</taxon>
        <taxon>Oligostraca</taxon>
        <taxon>Ostracoda</taxon>
        <taxon>Podocopa</taxon>
        <taxon>Podocopida</taxon>
        <taxon>Cytherocopina</taxon>
        <taxon>Cytheroidea</taxon>
        <taxon>Cytherideidae</taxon>
        <taxon>Cyprideis</taxon>
    </lineage>
</organism>
<dbReference type="EMBL" id="OB661116">
    <property type="protein sequence ID" value="CAD7227376.1"/>
    <property type="molecule type" value="Genomic_DNA"/>
</dbReference>
<feature type="compositionally biased region" description="Pro residues" evidence="2">
    <location>
        <begin position="439"/>
        <end position="449"/>
    </location>
</feature>
<feature type="coiled-coil region" evidence="1">
    <location>
        <begin position="180"/>
        <end position="207"/>
    </location>
</feature>
<dbReference type="SUPFAM" id="SSF48464">
    <property type="entry name" value="ENTH/VHS domain"/>
    <property type="match status" value="1"/>
</dbReference>
<feature type="compositionally biased region" description="Basic and acidic residues" evidence="2">
    <location>
        <begin position="692"/>
        <end position="710"/>
    </location>
</feature>
<dbReference type="AlphaFoldDB" id="A0A7R8ZKL5"/>
<feature type="compositionally biased region" description="Polar residues" evidence="2">
    <location>
        <begin position="486"/>
        <end position="506"/>
    </location>
</feature>
<dbReference type="GO" id="GO:0005884">
    <property type="term" value="C:actin filament"/>
    <property type="evidence" value="ECO:0007669"/>
    <property type="project" value="TreeGrafter"/>
</dbReference>
<dbReference type="Pfam" id="PF04818">
    <property type="entry name" value="CID"/>
    <property type="match status" value="1"/>
</dbReference>
<feature type="region of interest" description="Disordered" evidence="2">
    <location>
        <begin position="305"/>
        <end position="325"/>
    </location>
</feature>
<dbReference type="PANTHER" id="PTHR45691">
    <property type="entry name" value="PROTEIN DIAPHANOUS"/>
    <property type="match status" value="1"/>
</dbReference>
<proteinExistence type="predicted"/>
<gene>
    <name evidence="3" type="ORF">CTOB1V02_LOCUS5284</name>
</gene>
<feature type="compositionally biased region" description="Basic and acidic residues" evidence="2">
    <location>
        <begin position="469"/>
        <end position="479"/>
    </location>
</feature>
<dbReference type="PROSITE" id="PS51391">
    <property type="entry name" value="CID"/>
    <property type="match status" value="1"/>
</dbReference>
<evidence type="ECO:0000313" key="3">
    <source>
        <dbReference type="EMBL" id="CAD7227376.1"/>
    </source>
</evidence>